<dbReference type="OrthoDB" id="5469233at2"/>
<feature type="transmembrane region" description="Helical" evidence="6">
    <location>
        <begin position="408"/>
        <end position="426"/>
    </location>
</feature>
<evidence type="ECO:0000313" key="9">
    <source>
        <dbReference type="Proteomes" id="UP000324159"/>
    </source>
</evidence>
<name>A0A5D3WIP9_9BACT</name>
<feature type="domain" description="O-antigen ligase-related" evidence="7">
    <location>
        <begin position="239"/>
        <end position="382"/>
    </location>
</feature>
<evidence type="ECO:0000256" key="6">
    <source>
        <dbReference type="SAM" id="Phobius"/>
    </source>
</evidence>
<protein>
    <submittedName>
        <fullName evidence="8">O-antigen ligase</fullName>
    </submittedName>
</protein>
<feature type="transmembrane region" description="Helical" evidence="6">
    <location>
        <begin position="190"/>
        <end position="212"/>
    </location>
</feature>
<evidence type="ECO:0000256" key="3">
    <source>
        <dbReference type="ARBA" id="ARBA00022989"/>
    </source>
</evidence>
<dbReference type="PANTHER" id="PTHR37422:SF23">
    <property type="entry name" value="TEICHURONIC ACID BIOSYNTHESIS PROTEIN TUAE"/>
    <property type="match status" value="1"/>
</dbReference>
<evidence type="ECO:0000256" key="5">
    <source>
        <dbReference type="PROSITE-ProRule" id="PRU00339"/>
    </source>
</evidence>
<dbReference type="InterPro" id="IPR051533">
    <property type="entry name" value="WaaL-like"/>
</dbReference>
<feature type="transmembrane region" description="Helical" evidence="6">
    <location>
        <begin position="27"/>
        <end position="42"/>
    </location>
</feature>
<evidence type="ECO:0000313" key="8">
    <source>
        <dbReference type="EMBL" id="TYO98334.1"/>
    </source>
</evidence>
<keyword evidence="4 6" id="KW-0472">Membrane</keyword>
<dbReference type="InterPro" id="IPR007016">
    <property type="entry name" value="O-antigen_ligase-rel_domated"/>
</dbReference>
<dbReference type="AlphaFoldDB" id="A0A5D3WIP9"/>
<comment type="subcellular location">
    <subcellularLocation>
        <location evidence="1">Membrane</location>
        <topology evidence="1">Multi-pass membrane protein</topology>
    </subcellularLocation>
</comment>
<comment type="caution">
    <text evidence="8">The sequence shown here is derived from an EMBL/GenBank/DDBJ whole genome shotgun (WGS) entry which is preliminary data.</text>
</comment>
<feature type="transmembrane region" description="Helical" evidence="6">
    <location>
        <begin position="471"/>
        <end position="499"/>
    </location>
</feature>
<dbReference type="InterPro" id="IPR011990">
    <property type="entry name" value="TPR-like_helical_dom_sf"/>
</dbReference>
<dbReference type="InterPro" id="IPR019734">
    <property type="entry name" value="TPR_rpt"/>
</dbReference>
<evidence type="ECO:0000256" key="4">
    <source>
        <dbReference type="ARBA" id="ARBA00023136"/>
    </source>
</evidence>
<evidence type="ECO:0000256" key="2">
    <source>
        <dbReference type="ARBA" id="ARBA00022692"/>
    </source>
</evidence>
<evidence type="ECO:0000256" key="1">
    <source>
        <dbReference type="ARBA" id="ARBA00004141"/>
    </source>
</evidence>
<proteinExistence type="predicted"/>
<feature type="transmembrane region" description="Helical" evidence="6">
    <location>
        <begin position="255"/>
        <end position="273"/>
    </location>
</feature>
<feature type="transmembrane region" description="Helical" evidence="6">
    <location>
        <begin position="375"/>
        <end position="396"/>
    </location>
</feature>
<keyword evidence="5" id="KW-0802">TPR repeat</keyword>
<feature type="transmembrane region" description="Helical" evidence="6">
    <location>
        <begin position="109"/>
        <end position="128"/>
    </location>
</feature>
<dbReference type="Pfam" id="PF13432">
    <property type="entry name" value="TPR_16"/>
    <property type="match status" value="2"/>
</dbReference>
<feature type="transmembrane region" description="Helical" evidence="6">
    <location>
        <begin position="140"/>
        <end position="162"/>
    </location>
</feature>
<dbReference type="RefSeq" id="WP_148896099.1">
    <property type="nucleotide sequence ID" value="NZ_VNIB01000007.1"/>
</dbReference>
<dbReference type="SUPFAM" id="SSF48452">
    <property type="entry name" value="TPR-like"/>
    <property type="match status" value="1"/>
</dbReference>
<sequence>MLHVLLTILILAPLAYGTTGPWARLAIQGAVFALLAVWFWQAQRGRAHRYRLPGGRPLAALLLLPLLQLVPLPPVLLRLLSPVAAARYAEGVWQLRPDAWMPLSVHPRATLLEAVQLFSAAAIFFLLVQLVDNRAALAKVLRVLVGFAGIYALLAILCDLFPNGRILWLLAPWPAEAGQPFGTYVNGNHFAGLMAMVFPLGLCWFFVSKPVVVHGNWRERLVDFFNDPQSSPHLIYGALALASGLSVFLSMSRGGILSCLGSLIVLGLLLAFAGGDLRRGLVLTAFFGLLLTAVGGFGWDPIFADFQRLRGTDGLIHEQRPAYWRDSLRLWRDHPLFGTGFGTFADAYRGYQSVDTGGKLVDHAHNDYVELLTDAGLVGAGLVGWLSVGLLATSWRAWRRRRSRLPQLLFPGVLAGLAAIALHGLTDFNLHIGANLLWFAALWGLLVAVSHGRSRAGSRSTELDAGRRPSVAAFLAVTLGGGFFCLVQGGVCLGLLAFAPAEGGDLRQLRDDERLERLLTASEEAARLDPLQADYRYAVGNLRLALGRSAEALTAYGRAIRRNPLNGEMLQQAGLLLAGLGDGGRAERLMRLAVEVDRRRPERGMVYGGWLLRQGRREAGQEVLRRTLRLAPEKTGDVLTLLILAGFSDRELAPVLPESSRCWLAYARYLLGRKLPQQAEAAFRRAFTLALAEPAGGRSVWLAARFFGDRRRYEEALHLLDEGTRTFPRDVALHRLRGQYAERIGLRELARRSYRQVLLLRPGDRAARRRLRTLAAEE</sequence>
<dbReference type="Pfam" id="PF04932">
    <property type="entry name" value="Wzy_C"/>
    <property type="match status" value="1"/>
</dbReference>
<gene>
    <name evidence="8" type="ORF">EDC39_107135</name>
</gene>
<reference evidence="8 9" key="1">
    <citation type="submission" date="2019-07" db="EMBL/GenBank/DDBJ databases">
        <title>Genomic Encyclopedia of Type Strains, Phase IV (KMG-IV): sequencing the most valuable type-strain genomes for metagenomic binning, comparative biology and taxonomic classification.</title>
        <authorList>
            <person name="Goeker M."/>
        </authorList>
    </citation>
    <scope>NUCLEOTIDE SEQUENCE [LARGE SCALE GENOMIC DNA]</scope>
    <source>
        <strain evidence="8 9">SS015</strain>
    </source>
</reference>
<dbReference type="Gene3D" id="1.25.40.10">
    <property type="entry name" value="Tetratricopeptide repeat domain"/>
    <property type="match status" value="1"/>
</dbReference>
<dbReference type="Proteomes" id="UP000324159">
    <property type="component" value="Unassembled WGS sequence"/>
</dbReference>
<feature type="transmembrane region" description="Helical" evidence="6">
    <location>
        <begin position="233"/>
        <end position="249"/>
    </location>
</feature>
<dbReference type="SMART" id="SM00028">
    <property type="entry name" value="TPR"/>
    <property type="match status" value="2"/>
</dbReference>
<feature type="repeat" description="TPR" evidence="5">
    <location>
        <begin position="533"/>
        <end position="566"/>
    </location>
</feature>
<keyword evidence="8" id="KW-0436">Ligase</keyword>
<feature type="transmembrane region" description="Helical" evidence="6">
    <location>
        <begin position="280"/>
        <end position="299"/>
    </location>
</feature>
<dbReference type="EMBL" id="VNIB01000007">
    <property type="protein sequence ID" value="TYO98334.1"/>
    <property type="molecule type" value="Genomic_DNA"/>
</dbReference>
<accession>A0A5D3WIP9</accession>
<organism evidence="8 9">
    <name type="scientific">Geothermobacter ehrlichii</name>
    <dbReference type="NCBI Taxonomy" id="213224"/>
    <lineage>
        <taxon>Bacteria</taxon>
        <taxon>Pseudomonadati</taxon>
        <taxon>Thermodesulfobacteriota</taxon>
        <taxon>Desulfuromonadia</taxon>
        <taxon>Desulfuromonadales</taxon>
        <taxon>Geothermobacteraceae</taxon>
        <taxon>Geothermobacter</taxon>
    </lineage>
</organism>
<dbReference type="PANTHER" id="PTHR37422">
    <property type="entry name" value="TEICHURONIC ACID BIOSYNTHESIS PROTEIN TUAE"/>
    <property type="match status" value="1"/>
</dbReference>
<dbReference type="GO" id="GO:0016874">
    <property type="term" value="F:ligase activity"/>
    <property type="evidence" value="ECO:0007669"/>
    <property type="project" value="UniProtKB-KW"/>
</dbReference>
<keyword evidence="3 6" id="KW-1133">Transmembrane helix</keyword>
<dbReference type="GO" id="GO:0016020">
    <property type="term" value="C:membrane"/>
    <property type="evidence" value="ECO:0007669"/>
    <property type="project" value="UniProtKB-SubCell"/>
</dbReference>
<dbReference type="PROSITE" id="PS50005">
    <property type="entry name" value="TPR"/>
    <property type="match status" value="1"/>
</dbReference>
<keyword evidence="9" id="KW-1185">Reference proteome</keyword>
<evidence type="ECO:0000259" key="7">
    <source>
        <dbReference type="Pfam" id="PF04932"/>
    </source>
</evidence>
<keyword evidence="2 6" id="KW-0812">Transmembrane</keyword>
<feature type="transmembrane region" description="Helical" evidence="6">
    <location>
        <begin position="54"/>
        <end position="72"/>
    </location>
</feature>
<feature type="transmembrane region" description="Helical" evidence="6">
    <location>
        <begin position="432"/>
        <end position="450"/>
    </location>
</feature>